<dbReference type="IntAct" id="P72605">
    <property type="interactions" value="1"/>
</dbReference>
<feature type="compositionally biased region" description="Low complexity" evidence="5">
    <location>
        <begin position="479"/>
        <end position="497"/>
    </location>
</feature>
<dbReference type="Pfam" id="PF03544">
    <property type="entry name" value="TonB_C"/>
    <property type="match status" value="1"/>
</dbReference>
<dbReference type="KEGG" id="syn:slr1484"/>
<feature type="compositionally biased region" description="Acidic residues" evidence="5">
    <location>
        <begin position="522"/>
        <end position="532"/>
    </location>
</feature>
<keyword evidence="3 6" id="KW-1133">Transmembrane helix</keyword>
<dbReference type="NCBIfam" id="TIGR01352">
    <property type="entry name" value="tonB_Cterm"/>
    <property type="match status" value="1"/>
</dbReference>
<gene>
    <name evidence="8" type="ordered locus">slr1484</name>
</gene>
<dbReference type="PaxDb" id="1148-1651677"/>
<dbReference type="AlphaFoldDB" id="P72605"/>
<reference evidence="8 9" key="2">
    <citation type="journal article" date="1996" name="DNA Res.">
        <title>Sequence analysis of the genome of the unicellular cyanobacterium Synechocystis sp. strain PCC6803. II. Sequence determination of the entire genome and assignment of potential protein-coding regions.</title>
        <authorList>
            <person name="Kaneko T."/>
            <person name="Sato S."/>
            <person name="Kotani H."/>
            <person name="Tanaka A."/>
            <person name="Asamizu E."/>
            <person name="Nakamura Y."/>
            <person name="Miyajima N."/>
            <person name="Hirosawa M."/>
            <person name="Sugiura M."/>
            <person name="Sasamoto S."/>
            <person name="Kimura T."/>
            <person name="Hosouchi T."/>
            <person name="Matsuno A."/>
            <person name="Muraki A."/>
            <person name="Nakazaki N."/>
            <person name="Naruo K."/>
            <person name="Okumura S."/>
            <person name="Shimpo S."/>
            <person name="Takeuchi C."/>
            <person name="Wada T."/>
            <person name="Watanabe A."/>
            <person name="Yamada M."/>
            <person name="Yasuda M."/>
            <person name="Tabata S."/>
        </authorList>
    </citation>
    <scope>NUCLEOTIDE SEQUENCE [LARGE SCALE GENOMIC DNA]</scope>
    <source>
        <strain evidence="9">ATCC 27184 / PCC 6803 / Kazusa</strain>
    </source>
</reference>
<evidence type="ECO:0000256" key="5">
    <source>
        <dbReference type="SAM" id="MobiDB-lite"/>
    </source>
</evidence>
<dbReference type="InterPro" id="IPR037682">
    <property type="entry name" value="TonB_C"/>
</dbReference>
<dbReference type="PIR" id="S74453">
    <property type="entry name" value="S74453"/>
</dbReference>
<dbReference type="CDD" id="cd22249">
    <property type="entry name" value="UDM1_RNF168_RNF169-like"/>
    <property type="match status" value="1"/>
</dbReference>
<evidence type="ECO:0000256" key="4">
    <source>
        <dbReference type="ARBA" id="ARBA00023136"/>
    </source>
</evidence>
<evidence type="ECO:0000256" key="3">
    <source>
        <dbReference type="ARBA" id="ARBA00022989"/>
    </source>
</evidence>
<dbReference type="GO" id="GO:0016020">
    <property type="term" value="C:membrane"/>
    <property type="evidence" value="ECO:0007669"/>
    <property type="project" value="UniProtKB-SubCell"/>
</dbReference>
<feature type="transmembrane region" description="Helical" evidence="6">
    <location>
        <begin position="21"/>
        <end position="40"/>
    </location>
</feature>
<name>P72605_SYNY3</name>
<feature type="compositionally biased region" description="Basic and acidic residues" evidence="5">
    <location>
        <begin position="414"/>
        <end position="467"/>
    </location>
</feature>
<feature type="region of interest" description="Disordered" evidence="5">
    <location>
        <begin position="414"/>
        <end position="532"/>
    </location>
</feature>
<feature type="domain" description="TonB C-terminal" evidence="7">
    <location>
        <begin position="324"/>
        <end position="415"/>
    </location>
</feature>
<dbReference type="STRING" id="1148.gene:10497460"/>
<dbReference type="eggNOG" id="COG0810">
    <property type="taxonomic scope" value="Bacteria"/>
</dbReference>
<organism evidence="8 9">
    <name type="scientific">Synechocystis sp. (strain ATCC 27184 / PCC 6803 / Kazusa)</name>
    <dbReference type="NCBI Taxonomy" id="1111708"/>
    <lineage>
        <taxon>Bacteria</taxon>
        <taxon>Bacillati</taxon>
        <taxon>Cyanobacteriota</taxon>
        <taxon>Cyanophyceae</taxon>
        <taxon>Synechococcales</taxon>
        <taxon>Merismopediaceae</taxon>
        <taxon>Synechocystis</taxon>
    </lineage>
</organism>
<accession>P72605</accession>
<dbReference type="Proteomes" id="UP000001425">
    <property type="component" value="Chromosome"/>
</dbReference>
<dbReference type="GO" id="GO:0055085">
    <property type="term" value="P:transmembrane transport"/>
    <property type="evidence" value="ECO:0007669"/>
    <property type="project" value="InterPro"/>
</dbReference>
<dbReference type="SUPFAM" id="SSF74653">
    <property type="entry name" value="TolA/TonB C-terminal domain"/>
    <property type="match status" value="1"/>
</dbReference>
<feature type="compositionally biased region" description="Polar residues" evidence="5">
    <location>
        <begin position="211"/>
        <end position="220"/>
    </location>
</feature>
<evidence type="ECO:0000256" key="1">
    <source>
        <dbReference type="ARBA" id="ARBA00004167"/>
    </source>
</evidence>
<protein>
    <submittedName>
        <fullName evidence="8">Slr1484 protein</fullName>
    </submittedName>
</protein>
<dbReference type="EnsemblBacteria" id="BAA16605">
    <property type="protein sequence ID" value="BAA16605"/>
    <property type="gene ID" value="BAA16605"/>
</dbReference>
<feature type="compositionally biased region" description="Pro residues" evidence="5">
    <location>
        <begin position="313"/>
        <end position="326"/>
    </location>
</feature>
<sequence length="532" mass="55470">MSISNFCLTQRSQQYQNSQKIILAGATCSLLIHGAIGAFWRFPLDGDTPAVEPIEFIVVDPSPIPEVTPPPTEQKTEQKKVEPLPNISPPPPTPVTQAVLPPLPQAIIPPVPSVNSLPSPVVENPISLPNSLPPPPAAPVPNAVSLPVDQAITPPTPNLNPLPNPVTESPASLTQPAQSAFRLPFSSLQTPEFAPIPEQAPAVSPGIRPATPQSLANAPSRQPVFGRISSSAPSQGNPLTNQDSFTAIANGNAVSQGAPPMKPGTATKPIASGGGSSGPSLGSGQPRAERPGGGNAGANVGPIAANPVASSAPPKPKPTPSSPAKPDPLKCVSQCKPSYPSILQGEEGSATVLISVNDSGGVTSVTITNAHGNSEVNRQALLAARKMQFTAPASGQSKSVPVVIHFTVAGSDFDRQARERQQQQEELRQAARRAEEEKANQARQRQLEEERQARQRQLEKEREERLKQFSVESQPSPVPAVKVSPSPSPTPAVRVSPSPSPEPPPTPAAAPKTEPAVGIDELAPDLEQSSDS</sequence>
<feature type="compositionally biased region" description="Pro residues" evidence="5">
    <location>
        <begin position="498"/>
        <end position="508"/>
    </location>
</feature>
<reference evidence="8 9" key="1">
    <citation type="journal article" date="1995" name="DNA Res.">
        <title>Sequence analysis of the genome of the unicellular cyanobacterium Synechocystis sp. strain PCC6803. I. Sequence features in the 1 Mb region from map positions 64% to 92% of the genome.</title>
        <authorList>
            <person name="Kaneko T."/>
            <person name="Tanaka A."/>
            <person name="Sato S."/>
            <person name="Kotani H."/>
            <person name="Sazuka T."/>
            <person name="Miyajima N."/>
            <person name="Sugiura M."/>
            <person name="Tabata S."/>
        </authorList>
    </citation>
    <scope>NUCLEOTIDE SEQUENCE [LARGE SCALE GENOMIC DNA]</scope>
    <source>
        <strain evidence="9">ATCC 27184 / PCC 6803 / Kazusa</strain>
    </source>
</reference>
<evidence type="ECO:0000259" key="7">
    <source>
        <dbReference type="PROSITE" id="PS52015"/>
    </source>
</evidence>
<dbReference type="Gene3D" id="3.30.1150.10">
    <property type="match status" value="1"/>
</dbReference>
<keyword evidence="9" id="KW-1185">Reference proteome</keyword>
<dbReference type="EMBL" id="BA000022">
    <property type="protein sequence ID" value="BAA16605.1"/>
    <property type="molecule type" value="Genomic_DNA"/>
</dbReference>
<dbReference type="PROSITE" id="PS52015">
    <property type="entry name" value="TONB_CTD"/>
    <property type="match status" value="1"/>
</dbReference>
<feature type="compositionally biased region" description="Pro residues" evidence="5">
    <location>
        <begin position="62"/>
        <end position="72"/>
    </location>
</feature>
<dbReference type="InterPro" id="IPR006260">
    <property type="entry name" value="TonB/TolA_C"/>
</dbReference>
<feature type="compositionally biased region" description="Polar residues" evidence="5">
    <location>
        <begin position="228"/>
        <end position="255"/>
    </location>
</feature>
<dbReference type="SMR" id="P72605"/>
<evidence type="ECO:0000256" key="6">
    <source>
        <dbReference type="SAM" id="Phobius"/>
    </source>
</evidence>
<feature type="region of interest" description="Disordered" evidence="5">
    <location>
        <begin position="61"/>
        <end position="92"/>
    </location>
</feature>
<evidence type="ECO:0000256" key="2">
    <source>
        <dbReference type="ARBA" id="ARBA00022692"/>
    </source>
</evidence>
<keyword evidence="4 6" id="KW-0472">Membrane</keyword>
<keyword evidence="2 6" id="KW-0812">Transmembrane</keyword>
<proteinExistence type="predicted"/>
<feature type="compositionally biased region" description="Low complexity" evidence="5">
    <location>
        <begin position="297"/>
        <end position="312"/>
    </location>
</feature>
<evidence type="ECO:0000313" key="8">
    <source>
        <dbReference type="EMBL" id="BAA16605.1"/>
    </source>
</evidence>
<feature type="region of interest" description="Disordered" evidence="5">
    <location>
        <begin position="196"/>
        <end position="340"/>
    </location>
</feature>
<dbReference type="InParanoid" id="P72605"/>
<dbReference type="TCDB" id="2.C.1.3.1">
    <property type="family name" value="the tonb-exbb-exbd/tola-tolq-tolr outer membrane receptor energizers and stabilizers (tonb/tola) family"/>
</dbReference>
<comment type="subcellular location">
    <subcellularLocation>
        <location evidence="1">Membrane</location>
        <topology evidence="1">Single-pass membrane protein</topology>
    </subcellularLocation>
</comment>
<evidence type="ECO:0000313" key="9">
    <source>
        <dbReference type="Proteomes" id="UP000001425"/>
    </source>
</evidence>